<name>A0A1Z2KUL2_9ACTN</name>
<keyword evidence="4 5" id="KW-0472">Membrane</keyword>
<dbReference type="GO" id="GO:0016020">
    <property type="term" value="C:membrane"/>
    <property type="evidence" value="ECO:0007669"/>
    <property type="project" value="UniProtKB-SubCell"/>
</dbReference>
<dbReference type="InterPro" id="IPR010432">
    <property type="entry name" value="RDD"/>
</dbReference>
<evidence type="ECO:0000256" key="2">
    <source>
        <dbReference type="ARBA" id="ARBA00022692"/>
    </source>
</evidence>
<organism evidence="7 8">
    <name type="scientific">Streptomyces albireticuli</name>
    <dbReference type="NCBI Taxonomy" id="1940"/>
    <lineage>
        <taxon>Bacteria</taxon>
        <taxon>Bacillati</taxon>
        <taxon>Actinomycetota</taxon>
        <taxon>Actinomycetes</taxon>
        <taxon>Kitasatosporales</taxon>
        <taxon>Streptomycetaceae</taxon>
        <taxon>Streptomyces</taxon>
    </lineage>
</organism>
<evidence type="ECO:0000313" key="7">
    <source>
        <dbReference type="EMBL" id="ARZ65710.1"/>
    </source>
</evidence>
<feature type="transmembrane region" description="Helical" evidence="5">
    <location>
        <begin position="119"/>
        <end position="142"/>
    </location>
</feature>
<evidence type="ECO:0000313" key="8">
    <source>
        <dbReference type="Proteomes" id="UP000195755"/>
    </source>
</evidence>
<feature type="domain" description="RDD" evidence="6">
    <location>
        <begin position="5"/>
        <end position="181"/>
    </location>
</feature>
<comment type="subcellular location">
    <subcellularLocation>
        <location evidence="1">Membrane</location>
        <topology evidence="1">Multi-pass membrane protein</topology>
    </subcellularLocation>
</comment>
<dbReference type="EMBL" id="CP021744">
    <property type="protein sequence ID" value="ARZ65710.1"/>
    <property type="molecule type" value="Genomic_DNA"/>
</dbReference>
<accession>A0A1Z2KUL2</accession>
<dbReference type="RefSeq" id="WP_234365813.1">
    <property type="nucleotide sequence ID" value="NZ_CP021744.1"/>
</dbReference>
<evidence type="ECO:0000256" key="4">
    <source>
        <dbReference type="ARBA" id="ARBA00023136"/>
    </source>
</evidence>
<gene>
    <name evidence="7" type="ORF">SMD11_0042</name>
</gene>
<evidence type="ECO:0000256" key="5">
    <source>
        <dbReference type="SAM" id="Phobius"/>
    </source>
</evidence>
<proteinExistence type="predicted"/>
<dbReference type="KEGG" id="salj:SMD11_0042"/>
<evidence type="ECO:0000259" key="6">
    <source>
        <dbReference type="Pfam" id="PF06271"/>
    </source>
</evidence>
<evidence type="ECO:0000256" key="1">
    <source>
        <dbReference type="ARBA" id="ARBA00004141"/>
    </source>
</evidence>
<feature type="transmembrane region" description="Helical" evidence="5">
    <location>
        <begin position="148"/>
        <end position="168"/>
    </location>
</feature>
<dbReference type="AlphaFoldDB" id="A0A1Z2KUL2"/>
<keyword evidence="2 5" id="KW-0812">Transmembrane</keyword>
<protein>
    <submittedName>
        <fullName evidence="7">Vitelline membrane protein Vm26Ab</fullName>
    </submittedName>
</protein>
<evidence type="ECO:0000256" key="3">
    <source>
        <dbReference type="ARBA" id="ARBA00022989"/>
    </source>
</evidence>
<reference evidence="7 8" key="1">
    <citation type="submission" date="2017-06" db="EMBL/GenBank/DDBJ databases">
        <title>Streptomyces albireticuli Genome sequencing and assembly.</title>
        <authorList>
            <person name="Wang Y."/>
            <person name="Du B."/>
            <person name="Ding Y."/>
            <person name="Liu H."/>
            <person name="Hou Q."/>
            <person name="Liu K."/>
            <person name="Yao L."/>
            <person name="Wang C."/>
        </authorList>
    </citation>
    <scope>NUCLEOTIDE SEQUENCE [LARGE SCALE GENOMIC DNA]</scope>
    <source>
        <strain evidence="7 8">MDJK11</strain>
    </source>
</reference>
<sequence>MPKSRRVIAWFIDFALVVAAAALLAVFTFQRISGLLTDVPELAAGGSWQFLTSQGDVTVAAQGLGESLWRKAVGYVQQAFVLLAVVTFLYQWACLSFAGRTLGKALTGLRVTPRTPRRAALRAAVTTSADVALYAVACCLLVEGLFFLSVVCWAAAVALFLLNALPVVTPSRRSLADRVAGTSVAGVTLPRLARPSW</sequence>
<dbReference type="Proteomes" id="UP000195755">
    <property type="component" value="Chromosome"/>
</dbReference>
<feature type="transmembrane region" description="Helical" evidence="5">
    <location>
        <begin position="7"/>
        <end position="29"/>
    </location>
</feature>
<dbReference type="Pfam" id="PF06271">
    <property type="entry name" value="RDD"/>
    <property type="match status" value="1"/>
</dbReference>
<keyword evidence="3 5" id="KW-1133">Transmembrane helix</keyword>
<feature type="transmembrane region" description="Helical" evidence="5">
    <location>
        <begin position="75"/>
        <end position="98"/>
    </location>
</feature>